<dbReference type="CDD" id="cd05246">
    <property type="entry name" value="dTDP_GD_SDR_e"/>
    <property type="match status" value="1"/>
</dbReference>
<evidence type="ECO:0000256" key="3">
    <source>
        <dbReference type="ARBA" id="ARBA00008178"/>
    </source>
</evidence>
<comment type="similarity">
    <text evidence="3 7">Belongs to the NAD(P)-dependent epimerase/dehydratase family. dTDP-glucose dehydratase subfamily.</text>
</comment>
<dbReference type="FunFam" id="3.40.50.720:FF:000304">
    <property type="entry name" value="UDP-glucose 4,6-dehydratase"/>
    <property type="match status" value="1"/>
</dbReference>
<dbReference type="InterPro" id="IPR036291">
    <property type="entry name" value="NAD(P)-bd_dom_sf"/>
</dbReference>
<dbReference type="GO" id="GO:0008460">
    <property type="term" value="F:dTDP-glucose 4,6-dehydratase activity"/>
    <property type="evidence" value="ECO:0007669"/>
    <property type="project" value="UniProtKB-EC"/>
</dbReference>
<name>A0A6S6TX85_9GAMM</name>
<dbReference type="AlphaFoldDB" id="A0A6S6TX85"/>
<evidence type="ECO:0000256" key="6">
    <source>
        <dbReference type="ARBA" id="ARBA00023239"/>
    </source>
</evidence>
<dbReference type="EC" id="4.2.1.46" evidence="4 7"/>
<dbReference type="InterPro" id="IPR016040">
    <property type="entry name" value="NAD(P)-bd_dom"/>
</dbReference>
<evidence type="ECO:0000256" key="7">
    <source>
        <dbReference type="RuleBase" id="RU004473"/>
    </source>
</evidence>
<dbReference type="PANTHER" id="PTHR43000">
    <property type="entry name" value="DTDP-D-GLUCOSE 4,6-DEHYDRATASE-RELATED"/>
    <property type="match status" value="1"/>
</dbReference>
<dbReference type="InterPro" id="IPR005888">
    <property type="entry name" value="dTDP_Gluc_deHydtase"/>
</dbReference>
<comment type="cofactor">
    <cofactor evidence="2 7">
        <name>NAD(+)</name>
        <dbReference type="ChEBI" id="CHEBI:57540"/>
    </cofactor>
</comment>
<evidence type="ECO:0000313" key="9">
    <source>
        <dbReference type="EMBL" id="CAA6819786.1"/>
    </source>
</evidence>
<keyword evidence="5" id="KW-0520">NAD</keyword>
<sequence>MNTIYTPNNLLVTGGAGFIGTNFVHYWLEQYPDTRIVVLDSLTYAGRYENLQPLEGQPNFRFVEGDILNQSLVEQLLRDEAIETIVHFAAESHVDRSIYGPDAFLKTNIDGTHSLLKAAKTVWLDEKDEYEHRFHHVSTDEVYGTLSATDPAFSEVTPYAPNSPYAASKAASDHIVRAYQHTYGLKTTTSNCSNNYGPYQYPEKLIPLAISNLLQGKSVPIYGDGQQVRDWLYVDDHNRGIDLIIRQGRLGETYNIGGNNEQTNLDLIHTLCSLLDERFPDSPHVPHKNQITYVTDRPGHDRRYAIDNSKICEELGYNPVETFQSGLAKTLDWYLEHTSFWMDDGIELFGAHAESN</sequence>
<proteinExistence type="inferred from homology"/>
<organism evidence="9">
    <name type="scientific">uncultured Thiotrichaceae bacterium</name>
    <dbReference type="NCBI Taxonomy" id="298394"/>
    <lineage>
        <taxon>Bacteria</taxon>
        <taxon>Pseudomonadati</taxon>
        <taxon>Pseudomonadota</taxon>
        <taxon>Gammaproteobacteria</taxon>
        <taxon>Thiotrichales</taxon>
        <taxon>Thiotrichaceae</taxon>
        <taxon>environmental samples</taxon>
    </lineage>
</organism>
<evidence type="ECO:0000256" key="4">
    <source>
        <dbReference type="ARBA" id="ARBA00011990"/>
    </source>
</evidence>
<evidence type="ECO:0000256" key="5">
    <source>
        <dbReference type="ARBA" id="ARBA00023027"/>
    </source>
</evidence>
<evidence type="ECO:0000256" key="1">
    <source>
        <dbReference type="ARBA" id="ARBA00001539"/>
    </source>
</evidence>
<dbReference type="Gene3D" id="3.40.50.720">
    <property type="entry name" value="NAD(P)-binding Rossmann-like Domain"/>
    <property type="match status" value="1"/>
</dbReference>
<dbReference type="Pfam" id="PF16363">
    <property type="entry name" value="GDP_Man_Dehyd"/>
    <property type="match status" value="1"/>
</dbReference>
<accession>A0A6S6TX85</accession>
<dbReference type="EMBL" id="CACVAV010000304">
    <property type="protein sequence ID" value="CAA6819786.1"/>
    <property type="molecule type" value="Genomic_DNA"/>
</dbReference>
<dbReference type="NCBIfam" id="TIGR01181">
    <property type="entry name" value="dTDP_gluc_dehyt"/>
    <property type="match status" value="1"/>
</dbReference>
<feature type="domain" description="NAD(P)-binding" evidence="8">
    <location>
        <begin position="11"/>
        <end position="329"/>
    </location>
</feature>
<dbReference type="SUPFAM" id="SSF51735">
    <property type="entry name" value="NAD(P)-binding Rossmann-fold domains"/>
    <property type="match status" value="1"/>
</dbReference>
<gene>
    <name evidence="9" type="ORF">HELGO_WM21040</name>
</gene>
<evidence type="ECO:0000259" key="8">
    <source>
        <dbReference type="Pfam" id="PF16363"/>
    </source>
</evidence>
<dbReference type="Gene3D" id="3.90.25.10">
    <property type="entry name" value="UDP-galactose 4-epimerase, domain 1"/>
    <property type="match status" value="1"/>
</dbReference>
<protein>
    <recommendedName>
        <fullName evidence="4 7">dTDP-glucose 4,6-dehydratase</fullName>
        <ecNumber evidence="4 7">4.2.1.46</ecNumber>
    </recommendedName>
</protein>
<dbReference type="GO" id="GO:0009225">
    <property type="term" value="P:nucleotide-sugar metabolic process"/>
    <property type="evidence" value="ECO:0007669"/>
    <property type="project" value="InterPro"/>
</dbReference>
<reference evidence="9" key="1">
    <citation type="submission" date="2020-01" db="EMBL/GenBank/DDBJ databases">
        <authorList>
            <person name="Meier V. D."/>
            <person name="Meier V D."/>
        </authorList>
    </citation>
    <scope>NUCLEOTIDE SEQUENCE</scope>
    <source>
        <strain evidence="9">HLG_WM_MAG_08</strain>
    </source>
</reference>
<evidence type="ECO:0000256" key="2">
    <source>
        <dbReference type="ARBA" id="ARBA00001911"/>
    </source>
</evidence>
<comment type="catalytic activity">
    <reaction evidence="1 7">
        <text>dTDP-alpha-D-glucose = dTDP-4-dehydro-6-deoxy-alpha-D-glucose + H2O</text>
        <dbReference type="Rhea" id="RHEA:17221"/>
        <dbReference type="ChEBI" id="CHEBI:15377"/>
        <dbReference type="ChEBI" id="CHEBI:57477"/>
        <dbReference type="ChEBI" id="CHEBI:57649"/>
        <dbReference type="EC" id="4.2.1.46"/>
    </reaction>
</comment>
<keyword evidence="6 7" id="KW-0456">Lyase</keyword>